<evidence type="ECO:0000256" key="1">
    <source>
        <dbReference type="ARBA" id="ARBA00009437"/>
    </source>
</evidence>
<organism evidence="6 7">
    <name type="scientific">Azospirillum lipoferum</name>
    <dbReference type="NCBI Taxonomy" id="193"/>
    <lineage>
        <taxon>Bacteria</taxon>
        <taxon>Pseudomonadati</taxon>
        <taxon>Pseudomonadota</taxon>
        <taxon>Alphaproteobacteria</taxon>
        <taxon>Rhodospirillales</taxon>
        <taxon>Azospirillaceae</taxon>
        <taxon>Azospirillum</taxon>
    </lineage>
</organism>
<evidence type="ECO:0000259" key="5">
    <source>
        <dbReference type="PROSITE" id="PS50931"/>
    </source>
</evidence>
<dbReference type="Gene3D" id="1.10.10.10">
    <property type="entry name" value="Winged helix-like DNA-binding domain superfamily/Winged helix DNA-binding domain"/>
    <property type="match status" value="1"/>
</dbReference>
<dbReference type="SUPFAM" id="SSF53850">
    <property type="entry name" value="Periplasmic binding protein-like II"/>
    <property type="match status" value="1"/>
</dbReference>
<keyword evidence="7" id="KW-1185">Reference proteome</keyword>
<dbReference type="PANTHER" id="PTHR30537">
    <property type="entry name" value="HTH-TYPE TRANSCRIPTIONAL REGULATOR"/>
    <property type="match status" value="1"/>
</dbReference>
<dbReference type="CDD" id="cd08432">
    <property type="entry name" value="PBP2_GcdR_TrpI_HvrB_AmpR_like"/>
    <property type="match status" value="1"/>
</dbReference>
<dbReference type="InterPro" id="IPR005119">
    <property type="entry name" value="LysR_subst-bd"/>
</dbReference>
<evidence type="ECO:0000256" key="4">
    <source>
        <dbReference type="ARBA" id="ARBA00023163"/>
    </source>
</evidence>
<dbReference type="Proteomes" id="UP000324927">
    <property type="component" value="Unassembled WGS sequence"/>
</dbReference>
<dbReference type="GO" id="GO:0003700">
    <property type="term" value="F:DNA-binding transcription factor activity"/>
    <property type="evidence" value="ECO:0007669"/>
    <property type="project" value="InterPro"/>
</dbReference>
<evidence type="ECO:0000256" key="3">
    <source>
        <dbReference type="ARBA" id="ARBA00023125"/>
    </source>
</evidence>
<comment type="similarity">
    <text evidence="1">Belongs to the LysR transcriptional regulatory family.</text>
</comment>
<dbReference type="InterPro" id="IPR036388">
    <property type="entry name" value="WH-like_DNA-bd_sf"/>
</dbReference>
<dbReference type="InterPro" id="IPR058163">
    <property type="entry name" value="LysR-type_TF_proteobact-type"/>
</dbReference>
<protein>
    <submittedName>
        <fullName evidence="6">Transcriptional regulator GcvA</fullName>
    </submittedName>
</protein>
<dbReference type="AlphaFoldDB" id="A0A5A9FUL1"/>
<dbReference type="EMBL" id="VTTN01000038">
    <property type="protein sequence ID" value="KAA0585687.1"/>
    <property type="molecule type" value="Genomic_DNA"/>
</dbReference>
<dbReference type="PRINTS" id="PR00039">
    <property type="entry name" value="HTHLYSR"/>
</dbReference>
<dbReference type="OrthoDB" id="9794694at2"/>
<keyword evidence="3" id="KW-0238">DNA-binding</keyword>
<dbReference type="NCBIfam" id="NF008352">
    <property type="entry name" value="PRK11139.1"/>
    <property type="match status" value="1"/>
</dbReference>
<evidence type="ECO:0000313" key="7">
    <source>
        <dbReference type="Proteomes" id="UP000324927"/>
    </source>
</evidence>
<sequence>MRYRHLPPLNALRYFEAAARLCNFTQAATELNVTPSAISHQIRSLESYLGQRLFQRNRQTLFLTKIGQEYLRTVRDILDHLEVATEEAIGKPIKETIVLSVSPAFASRWLVKRIKSLNNKHPHINIHINSARHHVDFEKENVDIAIRHGTGDWPGLKADLLIDDELFPACSPMLFNGSALPTAYSDIARYPLLNDVSHSYWREWLALVGVADVQLDNALSFDDNGLIIDAAVLGYGIAMVRSALVEEELKSGRLIRLFNISLRDRLGYYVVCPELTAYRPSVKLVRRWLLSEAHGNLQI</sequence>
<dbReference type="Gene3D" id="3.40.190.10">
    <property type="entry name" value="Periplasmic binding protein-like II"/>
    <property type="match status" value="2"/>
</dbReference>
<feature type="domain" description="HTH lysR-type" evidence="5">
    <location>
        <begin position="7"/>
        <end position="64"/>
    </location>
</feature>
<accession>A0A5A9FUL1</accession>
<proteinExistence type="inferred from homology"/>
<keyword evidence="2" id="KW-0805">Transcription regulation</keyword>
<dbReference type="PROSITE" id="PS50931">
    <property type="entry name" value="HTH_LYSR"/>
    <property type="match status" value="1"/>
</dbReference>
<comment type="caution">
    <text evidence="6">The sequence shown here is derived from an EMBL/GenBank/DDBJ whole genome shotgun (WGS) entry which is preliminary data.</text>
</comment>
<evidence type="ECO:0000313" key="6">
    <source>
        <dbReference type="EMBL" id="KAA0585687.1"/>
    </source>
</evidence>
<dbReference type="SUPFAM" id="SSF46785">
    <property type="entry name" value="Winged helix' DNA-binding domain"/>
    <property type="match status" value="1"/>
</dbReference>
<dbReference type="RefSeq" id="WP_149235702.1">
    <property type="nucleotide sequence ID" value="NZ_JALJXJ010000021.1"/>
</dbReference>
<gene>
    <name evidence="6" type="primary">gcvA</name>
    <name evidence="6" type="ORF">FZ942_35325</name>
</gene>
<dbReference type="PANTHER" id="PTHR30537:SF26">
    <property type="entry name" value="GLYCINE CLEAVAGE SYSTEM TRANSCRIPTIONAL ACTIVATOR"/>
    <property type="match status" value="1"/>
</dbReference>
<dbReference type="GO" id="GO:0006351">
    <property type="term" value="P:DNA-templated transcription"/>
    <property type="evidence" value="ECO:0007669"/>
    <property type="project" value="TreeGrafter"/>
</dbReference>
<dbReference type="Pfam" id="PF03466">
    <property type="entry name" value="LysR_substrate"/>
    <property type="match status" value="1"/>
</dbReference>
<reference evidence="6 7" key="1">
    <citation type="submission" date="2019-08" db="EMBL/GenBank/DDBJ databases">
        <authorList>
            <person name="Grouzdev D."/>
            <person name="Tikhonova E."/>
            <person name="Kravchenko I."/>
        </authorList>
    </citation>
    <scope>NUCLEOTIDE SEQUENCE [LARGE SCALE GENOMIC DNA]</scope>
    <source>
        <strain evidence="6 7">59b</strain>
    </source>
</reference>
<dbReference type="GO" id="GO:0043565">
    <property type="term" value="F:sequence-specific DNA binding"/>
    <property type="evidence" value="ECO:0007669"/>
    <property type="project" value="TreeGrafter"/>
</dbReference>
<dbReference type="FunFam" id="1.10.10.10:FF:000038">
    <property type="entry name" value="Glycine cleavage system transcriptional activator"/>
    <property type="match status" value="1"/>
</dbReference>
<evidence type="ECO:0000256" key="2">
    <source>
        <dbReference type="ARBA" id="ARBA00023015"/>
    </source>
</evidence>
<keyword evidence="4" id="KW-0804">Transcription</keyword>
<dbReference type="Pfam" id="PF00126">
    <property type="entry name" value="HTH_1"/>
    <property type="match status" value="1"/>
</dbReference>
<dbReference type="InterPro" id="IPR036390">
    <property type="entry name" value="WH_DNA-bd_sf"/>
</dbReference>
<dbReference type="InterPro" id="IPR000847">
    <property type="entry name" value="LysR_HTH_N"/>
</dbReference>
<name>A0A5A9FUL1_AZOLI</name>